<name>A0ABW3AQD0_9SPHI</name>
<reference evidence="11" key="1">
    <citation type="journal article" date="2019" name="Int. J. Syst. Evol. Microbiol.">
        <title>The Global Catalogue of Microorganisms (GCM) 10K type strain sequencing project: providing services to taxonomists for standard genome sequencing and annotation.</title>
        <authorList>
            <consortium name="The Broad Institute Genomics Platform"/>
            <consortium name="The Broad Institute Genome Sequencing Center for Infectious Disease"/>
            <person name="Wu L."/>
            <person name="Ma J."/>
        </authorList>
    </citation>
    <scope>NUCLEOTIDE SEQUENCE [LARGE SCALE GENOMIC DNA]</scope>
    <source>
        <strain evidence="11">CCUG 61484</strain>
    </source>
</reference>
<dbReference type="InterPro" id="IPR037066">
    <property type="entry name" value="Plug_dom_sf"/>
</dbReference>
<keyword evidence="2 7" id="KW-0813">Transport</keyword>
<accession>A0ABW3AQD0</accession>
<comment type="subcellular location">
    <subcellularLocation>
        <location evidence="1 7">Cell outer membrane</location>
        <topology evidence="1 7">Multi-pass membrane protein</topology>
    </subcellularLocation>
</comment>
<dbReference type="InterPro" id="IPR036942">
    <property type="entry name" value="Beta-barrel_TonB_sf"/>
</dbReference>
<evidence type="ECO:0000256" key="2">
    <source>
        <dbReference type="ARBA" id="ARBA00022448"/>
    </source>
</evidence>
<keyword evidence="11" id="KW-1185">Reference proteome</keyword>
<feature type="signal peptide" evidence="8">
    <location>
        <begin position="1"/>
        <end position="21"/>
    </location>
</feature>
<dbReference type="InterPro" id="IPR008969">
    <property type="entry name" value="CarboxyPept-like_regulatory"/>
</dbReference>
<feature type="domain" description="TonB-dependent receptor plug" evidence="9">
    <location>
        <begin position="116"/>
        <end position="245"/>
    </location>
</feature>
<organism evidence="10 11">
    <name type="scientific">Mucilaginibacter litoreus</name>
    <dbReference type="NCBI Taxonomy" id="1048221"/>
    <lineage>
        <taxon>Bacteria</taxon>
        <taxon>Pseudomonadati</taxon>
        <taxon>Bacteroidota</taxon>
        <taxon>Sphingobacteriia</taxon>
        <taxon>Sphingobacteriales</taxon>
        <taxon>Sphingobacteriaceae</taxon>
        <taxon>Mucilaginibacter</taxon>
    </lineage>
</organism>
<comment type="caution">
    <text evidence="10">The sequence shown here is derived from an EMBL/GenBank/DDBJ whole genome shotgun (WGS) entry which is preliminary data.</text>
</comment>
<evidence type="ECO:0000256" key="4">
    <source>
        <dbReference type="ARBA" id="ARBA00022692"/>
    </source>
</evidence>
<dbReference type="NCBIfam" id="TIGR04057">
    <property type="entry name" value="SusC_RagA_signa"/>
    <property type="match status" value="1"/>
</dbReference>
<dbReference type="NCBIfam" id="TIGR04056">
    <property type="entry name" value="OMP_RagA_SusC"/>
    <property type="match status" value="1"/>
</dbReference>
<gene>
    <name evidence="10" type="ORF">ACFQZX_03700</name>
</gene>
<comment type="similarity">
    <text evidence="7">Belongs to the TonB-dependent receptor family.</text>
</comment>
<evidence type="ECO:0000256" key="3">
    <source>
        <dbReference type="ARBA" id="ARBA00022452"/>
    </source>
</evidence>
<dbReference type="Proteomes" id="UP001597010">
    <property type="component" value="Unassembled WGS sequence"/>
</dbReference>
<dbReference type="SUPFAM" id="SSF49464">
    <property type="entry name" value="Carboxypeptidase regulatory domain-like"/>
    <property type="match status" value="1"/>
</dbReference>
<sequence length="1067" mass="116982">MKQKLLFVIVMLFGLCSGLYAQTVTITGTVTADDGATVPGASIVIKGTTAGTQADARGQFNIKAKGNDVLVVSFMGYTAQEVPVNDRTTVNIVLKQDAKQLTEVVVTALGVSREKKAIGYATTAVNSAEINRAAPVNLASGLQGKVAGVDISVTSGSPGGSSKIVLRGFSSITGNNQPLFVVDGVPVNNSRPGSTAPPGTAGSLGESFDFGNAVNDIDPNNIESVSILKGAAATSLYGSRGASGVVLITTKKGKAGKFRVDLASSASLTNVSFIPYSQDVWGGGWLKKDLINENGSWGPKMDGMIRGYGAIVDGEQMKKPFSKVENRFKDAFDTGTEFNNTVAFSGGNETSTFHFSYGNTTSDGILPTKNDSYLRNVLSLSGSTKYKKLSISSSINYINKNSRYPLTGGDESGIGSAFYDQIIQIPVNYPIAPMKNYKDKFYNIDTYYTTYAENPYYSINENGSHLVNDRLFGNVDLHFKATNWLDLQFQQGFDVSSLTTKIWYNKSEPTPGSWTAGANDESEVKAPIRGAVTEGSEGNFEYDSKFNAIFNKKVSSDFEINGLVGLNYNDRGANTLYARVEELAVPDFFQLSNSNNTPVTVQNMIHRRLFGLYGTATIGYKGWTYLTLNARNDWSSTLPENNRSYFYPAANLALVLSDALDLTRANISLFKVRASWGRTGNDTEPYRVFNILNNTDIVLPFGDILFPFNGVAGQTIANQLNNAKLRPEISTEMEFGTEMRFFNNRVGFDFTFYNKETKDQILPIVSSPSTGYATRIVNFGRIRNRGIELAVNATPVKTDNFTWNIGYTFTQNRNKVLELPNGLSKVVILKAFEAEFVAKVGEPLGVFEAPTYKYDPEGHIITNNGFPVAEQGHKYGTSQRDYTMGMTNSFTYKNFTLGFTLDYRKGGVFYSGTADLSNFVGNGYVTLFNDRRTFIVPNSVIEVTDAAGNTTYQENTIPVSESNFYDYWYHNKGQAVTNGNSILDKTFFKLRDVTFTYSLPKNLLGKWGISNAAITLFGRNLLTYLPSRNQFIDPEVSNFGNDLRSEFGEFRTGPSTRNMGVKLNVTF</sequence>
<dbReference type="InterPro" id="IPR023997">
    <property type="entry name" value="TonB-dep_OMP_SusC/RagA_CS"/>
</dbReference>
<dbReference type="InterPro" id="IPR023996">
    <property type="entry name" value="TonB-dep_OMP_SusC/RagA"/>
</dbReference>
<keyword evidence="8" id="KW-0732">Signal</keyword>
<dbReference type="Gene3D" id="2.60.40.1120">
    <property type="entry name" value="Carboxypeptidase-like, regulatory domain"/>
    <property type="match status" value="1"/>
</dbReference>
<dbReference type="Pfam" id="PF13715">
    <property type="entry name" value="CarbopepD_reg_2"/>
    <property type="match status" value="1"/>
</dbReference>
<dbReference type="RefSeq" id="WP_377111409.1">
    <property type="nucleotide sequence ID" value="NZ_JBHTHZ010000002.1"/>
</dbReference>
<keyword evidence="5 7" id="KW-0472">Membrane</keyword>
<evidence type="ECO:0000313" key="10">
    <source>
        <dbReference type="EMBL" id="MFD0792706.1"/>
    </source>
</evidence>
<dbReference type="SUPFAM" id="SSF56935">
    <property type="entry name" value="Porins"/>
    <property type="match status" value="1"/>
</dbReference>
<keyword evidence="4 7" id="KW-0812">Transmembrane</keyword>
<evidence type="ECO:0000259" key="9">
    <source>
        <dbReference type="Pfam" id="PF07715"/>
    </source>
</evidence>
<evidence type="ECO:0000256" key="7">
    <source>
        <dbReference type="PROSITE-ProRule" id="PRU01360"/>
    </source>
</evidence>
<dbReference type="Pfam" id="PF07715">
    <property type="entry name" value="Plug"/>
    <property type="match status" value="1"/>
</dbReference>
<dbReference type="InterPro" id="IPR039426">
    <property type="entry name" value="TonB-dep_rcpt-like"/>
</dbReference>
<evidence type="ECO:0000256" key="8">
    <source>
        <dbReference type="SAM" id="SignalP"/>
    </source>
</evidence>
<keyword evidence="6 7" id="KW-0998">Cell outer membrane</keyword>
<protein>
    <submittedName>
        <fullName evidence="10">SusC/RagA family TonB-linked outer membrane protein</fullName>
    </submittedName>
</protein>
<evidence type="ECO:0000256" key="5">
    <source>
        <dbReference type="ARBA" id="ARBA00023136"/>
    </source>
</evidence>
<evidence type="ECO:0000256" key="1">
    <source>
        <dbReference type="ARBA" id="ARBA00004571"/>
    </source>
</evidence>
<dbReference type="Gene3D" id="2.40.170.20">
    <property type="entry name" value="TonB-dependent receptor, beta-barrel domain"/>
    <property type="match status" value="1"/>
</dbReference>
<dbReference type="EMBL" id="JBHTHZ010000002">
    <property type="protein sequence ID" value="MFD0792706.1"/>
    <property type="molecule type" value="Genomic_DNA"/>
</dbReference>
<dbReference type="PROSITE" id="PS52016">
    <property type="entry name" value="TONB_DEPENDENT_REC_3"/>
    <property type="match status" value="1"/>
</dbReference>
<dbReference type="Gene3D" id="2.170.130.10">
    <property type="entry name" value="TonB-dependent receptor, plug domain"/>
    <property type="match status" value="1"/>
</dbReference>
<dbReference type="InterPro" id="IPR012910">
    <property type="entry name" value="Plug_dom"/>
</dbReference>
<proteinExistence type="inferred from homology"/>
<feature type="chain" id="PRO_5046714814" evidence="8">
    <location>
        <begin position="22"/>
        <end position="1067"/>
    </location>
</feature>
<evidence type="ECO:0000313" key="11">
    <source>
        <dbReference type="Proteomes" id="UP001597010"/>
    </source>
</evidence>
<evidence type="ECO:0000256" key="6">
    <source>
        <dbReference type="ARBA" id="ARBA00023237"/>
    </source>
</evidence>
<keyword evidence="3 7" id="KW-1134">Transmembrane beta strand</keyword>